<dbReference type="PROSITE" id="PS51892">
    <property type="entry name" value="SUBTILASE"/>
    <property type="match status" value="1"/>
</dbReference>
<keyword evidence="12" id="KW-1185">Reference proteome</keyword>
<feature type="transmembrane region" description="Helical" evidence="8">
    <location>
        <begin position="260"/>
        <end position="284"/>
    </location>
</feature>
<dbReference type="OrthoDB" id="206201at2759"/>
<dbReference type="InterPro" id="IPR036852">
    <property type="entry name" value="Peptidase_S8/S53_dom_sf"/>
</dbReference>
<dbReference type="GO" id="GO:0006508">
    <property type="term" value="P:proteolysis"/>
    <property type="evidence" value="ECO:0007669"/>
    <property type="project" value="UniProtKB-KW"/>
</dbReference>
<evidence type="ECO:0000256" key="5">
    <source>
        <dbReference type="ARBA" id="ARBA00023529"/>
    </source>
</evidence>
<protein>
    <recommendedName>
        <fullName evidence="6">subtilisin</fullName>
        <ecNumber evidence="6">3.4.21.62</ecNumber>
    </recommendedName>
</protein>
<feature type="chain" id="PRO_5029798418" description="subtilisin" evidence="9">
    <location>
        <begin position="22"/>
        <end position="332"/>
    </location>
</feature>
<dbReference type="PANTHER" id="PTHR43806">
    <property type="entry name" value="PEPTIDASE S8"/>
    <property type="match status" value="1"/>
</dbReference>
<dbReference type="EMBL" id="JAAPAO010000191">
    <property type="protein sequence ID" value="KAF4668420.1"/>
    <property type="molecule type" value="Genomic_DNA"/>
</dbReference>
<feature type="active site" description="Charge relay system" evidence="7">
    <location>
        <position position="107"/>
    </location>
</feature>
<comment type="caution">
    <text evidence="11">The sequence shown here is derived from an EMBL/GenBank/DDBJ whole genome shotgun (WGS) entry which is preliminary data.</text>
</comment>
<evidence type="ECO:0000313" key="12">
    <source>
        <dbReference type="Proteomes" id="UP000591131"/>
    </source>
</evidence>
<keyword evidence="9" id="KW-0732">Signal</keyword>
<evidence type="ECO:0000256" key="2">
    <source>
        <dbReference type="ARBA" id="ARBA00022670"/>
    </source>
</evidence>
<dbReference type="Proteomes" id="UP000591131">
    <property type="component" value="Unassembled WGS sequence"/>
</dbReference>
<keyword evidence="8" id="KW-0812">Transmembrane</keyword>
<feature type="active site" description="Charge relay system" evidence="7">
    <location>
        <position position="267"/>
    </location>
</feature>
<evidence type="ECO:0000256" key="1">
    <source>
        <dbReference type="ARBA" id="ARBA00011073"/>
    </source>
</evidence>
<keyword evidence="8" id="KW-0472">Membrane</keyword>
<feature type="signal peptide" evidence="9">
    <location>
        <begin position="1"/>
        <end position="21"/>
    </location>
</feature>
<evidence type="ECO:0000256" key="8">
    <source>
        <dbReference type="SAM" id="Phobius"/>
    </source>
</evidence>
<keyword evidence="3 7" id="KW-0378">Hydrolase</keyword>
<name>A0A7J6MB54_PERCH</name>
<evidence type="ECO:0000313" key="11">
    <source>
        <dbReference type="EMBL" id="KAF4668420.1"/>
    </source>
</evidence>
<dbReference type="InterPro" id="IPR000209">
    <property type="entry name" value="Peptidase_S8/S53_dom"/>
</dbReference>
<keyword evidence="4 7" id="KW-0720">Serine protease</keyword>
<dbReference type="Pfam" id="PF00082">
    <property type="entry name" value="Peptidase_S8"/>
    <property type="match status" value="1"/>
</dbReference>
<dbReference type="InterPro" id="IPR015500">
    <property type="entry name" value="Peptidase_S8_subtilisin-rel"/>
</dbReference>
<keyword evidence="2 7" id="KW-0645">Protease</keyword>
<feature type="active site" description="Charge relay system" evidence="7">
    <location>
        <position position="74"/>
    </location>
</feature>
<reference evidence="11 12" key="1">
    <citation type="submission" date="2020-04" db="EMBL/GenBank/DDBJ databases">
        <title>Perkinsus chesapeaki whole genome sequence.</title>
        <authorList>
            <person name="Bogema D.R."/>
        </authorList>
    </citation>
    <scope>NUCLEOTIDE SEQUENCE [LARGE SCALE GENOMIC DNA]</scope>
    <source>
        <strain evidence="11">ATCC PRA-425</strain>
    </source>
</reference>
<dbReference type="GO" id="GO:0004252">
    <property type="term" value="F:serine-type endopeptidase activity"/>
    <property type="evidence" value="ECO:0007669"/>
    <property type="project" value="UniProtKB-UniRule"/>
</dbReference>
<evidence type="ECO:0000256" key="3">
    <source>
        <dbReference type="ARBA" id="ARBA00022801"/>
    </source>
</evidence>
<dbReference type="PANTHER" id="PTHR43806:SF11">
    <property type="entry name" value="CEREVISIN-RELATED"/>
    <property type="match status" value="1"/>
</dbReference>
<accession>A0A7J6MB54</accession>
<keyword evidence="8" id="KW-1133">Transmembrane helix</keyword>
<dbReference type="PRINTS" id="PR00723">
    <property type="entry name" value="SUBTILISIN"/>
</dbReference>
<dbReference type="EC" id="3.4.21.62" evidence="6"/>
<dbReference type="Gene3D" id="3.40.50.200">
    <property type="entry name" value="Peptidase S8/S53 domain"/>
    <property type="match status" value="1"/>
</dbReference>
<evidence type="ECO:0000256" key="6">
    <source>
        <dbReference type="ARBA" id="ARBA00023619"/>
    </source>
</evidence>
<organism evidence="11 12">
    <name type="scientific">Perkinsus chesapeaki</name>
    <name type="common">Clam parasite</name>
    <name type="synonym">Perkinsus andrewsi</name>
    <dbReference type="NCBI Taxonomy" id="330153"/>
    <lineage>
        <taxon>Eukaryota</taxon>
        <taxon>Sar</taxon>
        <taxon>Alveolata</taxon>
        <taxon>Perkinsozoa</taxon>
        <taxon>Perkinsea</taxon>
        <taxon>Perkinsida</taxon>
        <taxon>Perkinsidae</taxon>
        <taxon>Perkinsus</taxon>
    </lineage>
</organism>
<dbReference type="AlphaFoldDB" id="A0A7J6MB54"/>
<comment type="catalytic activity">
    <reaction evidence="5">
        <text>Hydrolysis of proteins with broad specificity for peptide bonds, and a preference for a large uncharged residue in P1. Hydrolyzes peptide amides.</text>
        <dbReference type="EC" id="3.4.21.62"/>
    </reaction>
</comment>
<dbReference type="PROSITE" id="PS00136">
    <property type="entry name" value="SUBTILASE_ASP"/>
    <property type="match status" value="1"/>
</dbReference>
<evidence type="ECO:0000256" key="7">
    <source>
        <dbReference type="PROSITE-ProRule" id="PRU01240"/>
    </source>
</evidence>
<evidence type="ECO:0000256" key="9">
    <source>
        <dbReference type="SAM" id="SignalP"/>
    </source>
</evidence>
<dbReference type="InterPro" id="IPR050131">
    <property type="entry name" value="Peptidase_S8_subtilisin-like"/>
</dbReference>
<dbReference type="SUPFAM" id="SSF52743">
    <property type="entry name" value="Subtilisin-like"/>
    <property type="match status" value="1"/>
</dbReference>
<evidence type="ECO:0000259" key="10">
    <source>
        <dbReference type="Pfam" id="PF00082"/>
    </source>
</evidence>
<gene>
    <name evidence="11" type="ORF">FOL47_003042</name>
</gene>
<sequence length="332" mass="35155">MFTHLFAFGYVAVWVTGLREAEQPPLQVTAKVLVNDPLYKKQLPYLQAIGVPSAWERLVSTRVRREKVTVAVIDSGVQSDHPDLVANVIKGYNVIDHNGDTHDRNGHGTAMAGVLGATLNNSIGLAGVADLVNIMPIFYGEPPSFASMTGAIDYVIRQKHVKIILMASSANASPGTFTAKVKEADAAGILTIVTAGNEGKNITTDRRFPCAFTTQLKGMLCVTATGVSNMRLDADSNFANYLDIAAPGTDIVSTVMNGGYSYVGGTSAAAAIVAGVAAMLYSLAPTLMPADAKKILKDTAKNGVKDSSGRRVFPFGRIDADKAVAKLLPRKL</sequence>
<evidence type="ECO:0000256" key="4">
    <source>
        <dbReference type="ARBA" id="ARBA00022825"/>
    </source>
</evidence>
<proteinExistence type="inferred from homology"/>
<feature type="domain" description="Peptidase S8/S53" evidence="10">
    <location>
        <begin position="67"/>
        <end position="305"/>
    </location>
</feature>
<dbReference type="InterPro" id="IPR023827">
    <property type="entry name" value="Peptidase_S8_Asp-AS"/>
</dbReference>
<comment type="similarity">
    <text evidence="1 7">Belongs to the peptidase S8 family.</text>
</comment>